<accession>A0A158RBN6</accession>
<reference evidence="7 8" key="2">
    <citation type="submission" date="2018-11" db="EMBL/GenBank/DDBJ databases">
        <authorList>
            <consortium name="Pathogen Informatics"/>
        </authorList>
    </citation>
    <scope>NUCLEOTIDE SEQUENCE [LARGE SCALE GENOMIC DNA]</scope>
</reference>
<dbReference type="SMART" id="SM00032">
    <property type="entry name" value="CCP"/>
    <property type="match status" value="2"/>
</dbReference>
<evidence type="ECO:0000256" key="3">
    <source>
        <dbReference type="ARBA" id="ARBA00023157"/>
    </source>
</evidence>
<organism evidence="9">
    <name type="scientific">Thelazia callipaeda</name>
    <name type="common">Oriental eyeworm</name>
    <name type="synonym">Parasitic nematode</name>
    <dbReference type="NCBI Taxonomy" id="103827"/>
    <lineage>
        <taxon>Eukaryota</taxon>
        <taxon>Metazoa</taxon>
        <taxon>Ecdysozoa</taxon>
        <taxon>Nematoda</taxon>
        <taxon>Chromadorea</taxon>
        <taxon>Rhabditida</taxon>
        <taxon>Spirurina</taxon>
        <taxon>Spiruromorpha</taxon>
        <taxon>Thelazioidea</taxon>
        <taxon>Thelaziidae</taxon>
        <taxon>Thelazia</taxon>
    </lineage>
</organism>
<keyword evidence="2" id="KW-0677">Repeat</keyword>
<dbReference type="InterPro" id="IPR035976">
    <property type="entry name" value="Sushi/SCR/CCP_sf"/>
</dbReference>
<dbReference type="InterPro" id="IPR024079">
    <property type="entry name" value="MetalloPept_cat_dom_sf"/>
</dbReference>
<dbReference type="OrthoDB" id="536211at2759"/>
<evidence type="ECO:0000313" key="8">
    <source>
        <dbReference type="Proteomes" id="UP000276776"/>
    </source>
</evidence>
<dbReference type="EMBL" id="UYYF01004321">
    <property type="protein sequence ID" value="VDN02309.1"/>
    <property type="molecule type" value="Genomic_DNA"/>
</dbReference>
<gene>
    <name evidence="7" type="ORF">TCLT_LOCUS5105</name>
</gene>
<dbReference type="PANTHER" id="PTHR46130:SF3">
    <property type="entry name" value="CHROMOSOME UNDETERMINED SCAFFOLD_33, WHOLE GENOME SHOTGUN SEQUENCE"/>
    <property type="match status" value="1"/>
</dbReference>
<dbReference type="Gene3D" id="2.60.120.200">
    <property type="match status" value="1"/>
</dbReference>
<dbReference type="Gene3D" id="3.40.390.10">
    <property type="entry name" value="Collagenase (Catalytic Domain)"/>
    <property type="match status" value="1"/>
</dbReference>
<dbReference type="Proteomes" id="UP000276776">
    <property type="component" value="Unassembled WGS sequence"/>
</dbReference>
<dbReference type="Gene3D" id="2.10.70.10">
    <property type="entry name" value="Complement Module, domain 1"/>
    <property type="match status" value="1"/>
</dbReference>
<keyword evidence="3" id="KW-1015">Disulfide bond</keyword>
<dbReference type="Pfam" id="PF13948">
    <property type="entry name" value="DUF4215"/>
    <property type="match status" value="1"/>
</dbReference>
<dbReference type="InterPro" id="IPR013320">
    <property type="entry name" value="ConA-like_dom_sf"/>
</dbReference>
<dbReference type="Pfam" id="PF25900">
    <property type="entry name" value="PAPPA"/>
    <property type="match status" value="1"/>
</dbReference>
<dbReference type="InterPro" id="IPR043543">
    <property type="entry name" value="PAPPA/PAPPA2"/>
</dbReference>
<dbReference type="Pfam" id="PF00066">
    <property type="entry name" value="Notch"/>
    <property type="match status" value="1"/>
</dbReference>
<dbReference type="GO" id="GO:0007166">
    <property type="term" value="P:cell surface receptor signaling pathway"/>
    <property type="evidence" value="ECO:0007669"/>
    <property type="project" value="TreeGrafter"/>
</dbReference>
<keyword evidence="5" id="KW-0768">Sushi</keyword>
<reference evidence="9" key="1">
    <citation type="submission" date="2016-04" db="UniProtKB">
        <authorList>
            <consortium name="WormBaseParasite"/>
        </authorList>
    </citation>
    <scope>IDENTIFICATION</scope>
</reference>
<keyword evidence="4" id="KW-0325">Glycoprotein</keyword>
<evidence type="ECO:0000256" key="5">
    <source>
        <dbReference type="PROSITE-ProRule" id="PRU00302"/>
    </source>
</evidence>
<comment type="caution">
    <text evidence="5">Lacks conserved residue(s) required for the propagation of feature annotation.</text>
</comment>
<proteinExistence type="predicted"/>
<dbReference type="WBParaSite" id="TCLT_0000511601-mRNA-1">
    <property type="protein sequence ID" value="TCLT_0000511601-mRNA-1"/>
    <property type="gene ID" value="TCLT_0000511601"/>
</dbReference>
<dbReference type="SMART" id="SM00004">
    <property type="entry name" value="NL"/>
    <property type="match status" value="3"/>
</dbReference>
<dbReference type="GO" id="GO:0006508">
    <property type="term" value="P:proteolysis"/>
    <property type="evidence" value="ECO:0007669"/>
    <property type="project" value="TreeGrafter"/>
</dbReference>
<dbReference type="NCBIfam" id="TIGR02232">
    <property type="entry name" value="myxo_disulf_rpt"/>
    <property type="match status" value="1"/>
</dbReference>
<evidence type="ECO:0000256" key="4">
    <source>
        <dbReference type="ARBA" id="ARBA00023180"/>
    </source>
</evidence>
<dbReference type="InterPro" id="IPR058897">
    <property type="entry name" value="PAPPA_SD_C"/>
</dbReference>
<dbReference type="InterPro" id="IPR000436">
    <property type="entry name" value="Sushi_SCR_CCP_dom"/>
</dbReference>
<dbReference type="InterPro" id="IPR011936">
    <property type="entry name" value="Myxo_disulph_rpt"/>
</dbReference>
<evidence type="ECO:0000313" key="7">
    <source>
        <dbReference type="EMBL" id="VDN02309.1"/>
    </source>
</evidence>
<dbReference type="CDD" id="cd00033">
    <property type="entry name" value="CCP"/>
    <property type="match status" value="1"/>
</dbReference>
<dbReference type="PANTHER" id="PTHR46130">
    <property type="entry name" value="LAMGL DOMAIN-CONTAINING PROTEIN"/>
    <property type="match status" value="1"/>
</dbReference>
<dbReference type="OMA" id="IWITYIS"/>
<keyword evidence="8" id="KW-1185">Reference proteome</keyword>
<dbReference type="SUPFAM" id="SSF49899">
    <property type="entry name" value="Concanavalin A-like lectins/glucanases"/>
    <property type="match status" value="1"/>
</dbReference>
<dbReference type="Pfam" id="PF13385">
    <property type="entry name" value="Laminin_G_3"/>
    <property type="match status" value="1"/>
</dbReference>
<sequence length="1606" mass="182146">MLISEEILAVCNDSSENCDETSARFRRFKFPSGLNDNAIYLNGSAALRLSTPKWPILVGNMRFAFTLEIWIQIDGGQTDFATIVALNDICGDVRARATWKLSIETEHGGEYGARLQLSVASELLPQSYHIRNEKPHKLGEWLQIVAVFDSHQLLLYVNGARVGKLMREFGALYSELRSACKRLYLGADGGRFRRDEVIGFRGFIGKLRITDRPMHHLNFYEEQWMGNIIEDNFLNTDQWKLLGKNDMPQSIEIPACGQTICDSPIVISNYLQQADFTALKKLRYRVIVISDDDGSNVNMESDQITLQHLKLSQAFAPYNITWELEVINIRNTSLRRKTIVFGCHSSAIGNKRCDIECRHAVTGDDGGDCKTQNILSYLKSKCEKWMPGNKHCDLQCNNREHNWDNADCCTNFVDSDNRHCIDPSSVYRLCSVQCQFRRYINVEEYKASVAMNNEKAMNVQFGSWEANDLSGFSTFPWEKDIYGNQGGVLLRHDRFGTPGQVNTLIHEVGHILGLWHVHHGISEVPCGDPCQEKTPSMTTGTSFCFGILIRFQQTIVRKFSYNYMKAVLGDMVNDTNPTIKNTACADPETVNPCDVTQEFKDTPFRNYMSYAGDNCANTFTPQQKARMHCYIDLKYTNWLVRSAPIPKHITLAPRIVPWPETNSRSVKIMWIPPFDSMNCGPQQKRVRETHCTVDNRVVQYAVSASSSEPFQMSGIWGPEQATGTILITSYKLISNITVQNLLNDQKELIFTKLLGPPDAEPCSASTKAWLPDVQDCDDASDKCTLKLKPDVETEVEKLSIWFAWNAASGVRFVKIQFTDGSVELFEQLYAHCDQPLTLRLNSRKWIKEVQVRSNNPFVSIDAVEFVSSPQNSFCSHCIPYHYRVYRTPSFSERFIETTNYHIIDRFLFFTNFICKKTYEILHCHTLFHFSTVQQGVTYTYSVTVESKGVEGLYSPTARYSTEMNVCGDGKRSNDEQCDDGNLYNSDGCSQDCLVEEKFHCVEVNKSTASFCYVYEGDNECEAFEESYDKDCKSIDPSTKYSQYYPVNVHVYSATLRRNCSLHLHSSLTSGCDVQSSSSRTCLQQSDLDELFLHASFQGGIFPTSVIIGYATVFKIGSKSVLSTIRISVQYINKTTISLDEQRILSCAQNPLEVAIPYMLINKLSYAKAVYLYISNPDQIVITAVILRSLKIFDLPTLQTCAAENKFYDPVSGFCVSKNCQSMKSASCIPLSVPKSKRKCHELICIYKCEDGFMLENSQKAAKIRCVNGHWIGTGNLNCQPVHCSVPKLEYAEVDCPDGTNYNKKCTFRCKDNAMMIGQKNYMVCKENGLWTLPEAFCQHKYSICKKDGTWSNNFQCPSPRKNCLLPAVMRDLQFKCPRRLVSGAACLVQCHRKGYDAALEDNKILPNGERLLSFRVVHSITCTISSTFYPQVHTLSCVRSCNKEFMGDGWCDFQNNRGYCKWDGGDCCASTVRGGHVRLMFPSLCTSVLCQCIDPFAVENKALSFAVHDANNIVRERKIAMKRAVRDYTVNADTSSSDQVLDTSAISSVKALFSPRDDIYMDDFENQQDDKRKSIMSLNKMKDWKEVAWSVKSALRIRQQQFKNKM</sequence>
<dbReference type="GO" id="GO:0004222">
    <property type="term" value="F:metalloendopeptidase activity"/>
    <property type="evidence" value="ECO:0007669"/>
    <property type="project" value="TreeGrafter"/>
</dbReference>
<keyword evidence="1" id="KW-0732">Signal</keyword>
<dbReference type="PROSITE" id="PS50923">
    <property type="entry name" value="SUSHI"/>
    <property type="match status" value="1"/>
</dbReference>
<name>A0A158RBN6_THECL</name>
<dbReference type="InterPro" id="IPR000800">
    <property type="entry name" value="Notch_dom"/>
</dbReference>
<dbReference type="SUPFAM" id="SSF57535">
    <property type="entry name" value="Complement control module/SCR domain"/>
    <property type="match status" value="1"/>
</dbReference>
<evidence type="ECO:0000256" key="2">
    <source>
        <dbReference type="ARBA" id="ARBA00022737"/>
    </source>
</evidence>
<evidence type="ECO:0000313" key="9">
    <source>
        <dbReference type="WBParaSite" id="TCLT_0000511601-mRNA-1"/>
    </source>
</evidence>
<protein>
    <submittedName>
        <fullName evidence="9">Sushi domain-containing protein</fullName>
    </submittedName>
</protein>
<dbReference type="GO" id="GO:0005615">
    <property type="term" value="C:extracellular space"/>
    <property type="evidence" value="ECO:0007669"/>
    <property type="project" value="TreeGrafter"/>
</dbReference>
<evidence type="ECO:0000259" key="6">
    <source>
        <dbReference type="PROSITE" id="PS50923"/>
    </source>
</evidence>
<dbReference type="SUPFAM" id="SSF55486">
    <property type="entry name" value="Metalloproteases ('zincins'), catalytic domain"/>
    <property type="match status" value="1"/>
</dbReference>
<feature type="domain" description="Sushi" evidence="6">
    <location>
        <begin position="1281"/>
        <end position="1339"/>
    </location>
</feature>
<dbReference type="STRING" id="103827.A0A158RBN6"/>
<evidence type="ECO:0000256" key="1">
    <source>
        <dbReference type="ARBA" id="ARBA00022729"/>
    </source>
</evidence>